<dbReference type="EMBL" id="UZAK01008947">
    <property type="protein sequence ID" value="VDO95787.1"/>
    <property type="molecule type" value="Genomic_DNA"/>
</dbReference>
<dbReference type="WBParaSite" id="SCUD_0000544101-mRNA-1">
    <property type="protein sequence ID" value="SCUD_0000544101-mRNA-1"/>
    <property type="gene ID" value="SCUD_0000544101"/>
</dbReference>
<reference evidence="1 2" key="2">
    <citation type="submission" date="2018-11" db="EMBL/GenBank/DDBJ databases">
        <authorList>
            <consortium name="Pathogen Informatics"/>
        </authorList>
    </citation>
    <scope>NUCLEOTIDE SEQUENCE [LARGE SCALE GENOMIC DNA]</scope>
    <source>
        <strain evidence="1">Dakar</strain>
        <strain evidence="2">Dakar, Senegal</strain>
    </source>
</reference>
<dbReference type="Proteomes" id="UP000279833">
    <property type="component" value="Unassembled WGS sequence"/>
</dbReference>
<evidence type="ECO:0000313" key="1">
    <source>
        <dbReference type="EMBL" id="VDO95787.1"/>
    </source>
</evidence>
<organism evidence="3">
    <name type="scientific">Schistosoma curassoni</name>
    <dbReference type="NCBI Taxonomy" id="6186"/>
    <lineage>
        <taxon>Eukaryota</taxon>
        <taxon>Metazoa</taxon>
        <taxon>Spiralia</taxon>
        <taxon>Lophotrochozoa</taxon>
        <taxon>Platyhelminthes</taxon>
        <taxon>Trematoda</taxon>
        <taxon>Digenea</taxon>
        <taxon>Strigeidida</taxon>
        <taxon>Schistosomatoidea</taxon>
        <taxon>Schistosomatidae</taxon>
        <taxon>Schistosoma</taxon>
    </lineage>
</organism>
<dbReference type="AlphaFoldDB" id="A0A183JRV2"/>
<sequence length="45" mass="5339">MTQVQRFLTPMVRHQRVGVVVYERSNNTQTSYSRSTMKCHFTAYV</sequence>
<proteinExistence type="predicted"/>
<keyword evidence="2" id="KW-1185">Reference proteome</keyword>
<accession>A0A183JRV2</accession>
<evidence type="ECO:0000313" key="2">
    <source>
        <dbReference type="Proteomes" id="UP000279833"/>
    </source>
</evidence>
<protein>
    <submittedName>
        <fullName evidence="3">Recombinase family protein</fullName>
    </submittedName>
</protein>
<name>A0A183JRV2_9TREM</name>
<reference evidence="3" key="1">
    <citation type="submission" date="2016-06" db="UniProtKB">
        <authorList>
            <consortium name="WormBaseParasite"/>
        </authorList>
    </citation>
    <scope>IDENTIFICATION</scope>
</reference>
<evidence type="ECO:0000313" key="3">
    <source>
        <dbReference type="WBParaSite" id="SCUD_0000544101-mRNA-1"/>
    </source>
</evidence>
<gene>
    <name evidence="1" type="ORF">SCUD_LOCUS5441</name>
</gene>